<dbReference type="InterPro" id="IPR036986">
    <property type="entry name" value="S4_RNA-bd_sf"/>
</dbReference>
<dbReference type="RefSeq" id="WP_122913593.1">
    <property type="nucleotide sequence ID" value="NZ_RHHT01000026.1"/>
</dbReference>
<dbReference type="InterPro" id="IPR002942">
    <property type="entry name" value="S4_RNA-bd"/>
</dbReference>
<dbReference type="CDD" id="cd00165">
    <property type="entry name" value="S4"/>
    <property type="match status" value="1"/>
</dbReference>
<name>A0A3M8CRL8_9BACL</name>
<feature type="domain" description="RNA-binding S4" evidence="2">
    <location>
        <begin position="117"/>
        <end position="167"/>
    </location>
</feature>
<organism evidence="3 4">
    <name type="scientific">Brevibacillus panacihumi</name>
    <dbReference type="NCBI Taxonomy" id="497735"/>
    <lineage>
        <taxon>Bacteria</taxon>
        <taxon>Bacillati</taxon>
        <taxon>Bacillota</taxon>
        <taxon>Bacilli</taxon>
        <taxon>Bacillales</taxon>
        <taxon>Paenibacillaceae</taxon>
        <taxon>Brevibacillus</taxon>
    </lineage>
</organism>
<accession>A0A3M8CRL8</accession>
<evidence type="ECO:0000256" key="1">
    <source>
        <dbReference type="PROSITE-ProRule" id="PRU00182"/>
    </source>
</evidence>
<dbReference type="SMART" id="SM00363">
    <property type="entry name" value="S4"/>
    <property type="match status" value="1"/>
</dbReference>
<evidence type="ECO:0000313" key="4">
    <source>
        <dbReference type="Proteomes" id="UP000281915"/>
    </source>
</evidence>
<evidence type="ECO:0000259" key="2">
    <source>
        <dbReference type="SMART" id="SM00363"/>
    </source>
</evidence>
<dbReference type="PROSITE" id="PS50889">
    <property type="entry name" value="S4"/>
    <property type="match status" value="1"/>
</dbReference>
<dbReference type="GO" id="GO:0003723">
    <property type="term" value="F:RNA binding"/>
    <property type="evidence" value="ECO:0007669"/>
    <property type="project" value="UniProtKB-KW"/>
</dbReference>
<dbReference type="Proteomes" id="UP000281915">
    <property type="component" value="Unassembled WGS sequence"/>
</dbReference>
<keyword evidence="1" id="KW-0694">RNA-binding</keyword>
<sequence length="168" mass="19461">MHTIELYWTLQPSVNTVSSIERHCKNCGKTVRFTDTAVRRHNANGKNIYRFSIYKCEKGHTWNKKLAIYKSFTEHVEVLEEEFSIDIMEPEQLNILDYQGNGCKVVKIIIDRADSRLRLDKLLAEQLVGWSRTQIAQRIKAGLIRLNDQHVKPGAAVCTNDCIMIWID</sequence>
<gene>
    <name evidence="3" type="ORF">EDM58_12315</name>
</gene>
<dbReference type="SUPFAM" id="SSF55174">
    <property type="entry name" value="Alpha-L RNA-binding motif"/>
    <property type="match status" value="1"/>
</dbReference>
<dbReference type="Gene3D" id="3.10.290.10">
    <property type="entry name" value="RNA-binding S4 domain"/>
    <property type="match status" value="1"/>
</dbReference>
<dbReference type="AlphaFoldDB" id="A0A3M8CRL8"/>
<dbReference type="EMBL" id="RHHT01000026">
    <property type="protein sequence ID" value="RNB78278.1"/>
    <property type="molecule type" value="Genomic_DNA"/>
</dbReference>
<comment type="caution">
    <text evidence="3">The sequence shown here is derived from an EMBL/GenBank/DDBJ whole genome shotgun (WGS) entry which is preliminary data.</text>
</comment>
<reference evidence="3 4" key="1">
    <citation type="submission" date="2018-10" db="EMBL/GenBank/DDBJ databases">
        <title>Phylogenomics of Brevibacillus.</title>
        <authorList>
            <person name="Dunlap C."/>
        </authorList>
    </citation>
    <scope>NUCLEOTIDE SEQUENCE [LARGE SCALE GENOMIC DNA]</scope>
    <source>
        <strain evidence="3 4">JCM 15085</strain>
    </source>
</reference>
<evidence type="ECO:0000313" key="3">
    <source>
        <dbReference type="EMBL" id="RNB78278.1"/>
    </source>
</evidence>
<proteinExistence type="predicted"/>
<dbReference type="Pfam" id="PF01479">
    <property type="entry name" value="S4"/>
    <property type="match status" value="1"/>
</dbReference>
<protein>
    <submittedName>
        <fullName evidence="3">Cytoplasmic protein</fullName>
    </submittedName>
</protein>